<evidence type="ECO:0000259" key="1">
    <source>
        <dbReference type="PROSITE" id="PS50994"/>
    </source>
</evidence>
<dbReference type="Gene3D" id="3.30.420.10">
    <property type="entry name" value="Ribonuclease H-like superfamily/Ribonuclease H"/>
    <property type="match status" value="1"/>
</dbReference>
<dbReference type="InterPro" id="IPR048020">
    <property type="entry name" value="Transpos_IS3"/>
</dbReference>
<feature type="domain" description="Integrase catalytic" evidence="1">
    <location>
        <begin position="153"/>
        <end position="324"/>
    </location>
</feature>
<name>A0ABZ2IPQ6_9BACT</name>
<dbReference type="PROSITE" id="PS50994">
    <property type="entry name" value="INTEGRASE"/>
    <property type="match status" value="1"/>
</dbReference>
<sequence>MGRRAFARRFLPRDGRLWRGSVWHKAKKSWHQVVRRLHERDRERYKVVPLCRLLGVSKQAYYKHEDKVLQRLMEESFVVEFIKEIRGKDPGIGGNKLWQMYQSRFGSHSVGYNRFYDIIERYGLKVRKRKRRVKTTDSDHEYPVYPNLIKTYIPDRPCQLIVSDITYIPYWTKPETGEYDFCYLSLVTDYYTKEIIGYSVGDTLEARYPLDALNMALAYYKGKDLNGLIHHSDRGVQYACYSYISRLKEHHIKISMTESGNPKDNAVAERVNNTIKNELLLGQSFYGVSEVKSAIRIAVDFYNNERPHLSLDGITPAEASAMRGTIKKRWKSYRELAIQGEMSNAFVSANQVETNSLEASRLQP</sequence>
<dbReference type="InterPro" id="IPR012337">
    <property type="entry name" value="RNaseH-like_sf"/>
</dbReference>
<dbReference type="InterPro" id="IPR050900">
    <property type="entry name" value="Transposase_IS3/IS150/IS904"/>
</dbReference>
<protein>
    <submittedName>
        <fullName evidence="4">IS3 family transposase</fullName>
    </submittedName>
</protein>
<accession>A0ABZ2IPQ6</accession>
<dbReference type="EMBL" id="CP146284">
    <property type="protein sequence ID" value="WWV67984.1"/>
    <property type="molecule type" value="Genomic_DNA"/>
</dbReference>
<dbReference type="InterPro" id="IPR036397">
    <property type="entry name" value="RNaseH_sf"/>
</dbReference>
<dbReference type="NCBIfam" id="NF033516">
    <property type="entry name" value="transpos_IS3"/>
    <property type="match status" value="1"/>
</dbReference>
<dbReference type="RefSeq" id="WP_317259029.1">
    <property type="nucleotide sequence ID" value="NZ_CP146284.1"/>
</dbReference>
<dbReference type="PANTHER" id="PTHR46889">
    <property type="entry name" value="TRANSPOSASE INSF FOR INSERTION SEQUENCE IS3B-RELATED"/>
    <property type="match status" value="1"/>
</dbReference>
<dbReference type="Proteomes" id="UP001320603">
    <property type="component" value="Chromosome"/>
</dbReference>
<gene>
    <name evidence="2" type="ORF">NEE14_006715</name>
    <name evidence="3" type="ORF">NEE14_008595</name>
    <name evidence="4" type="ORF">NEE14_011295</name>
</gene>
<evidence type="ECO:0000313" key="2">
    <source>
        <dbReference type="EMBL" id="WWV67968.1"/>
    </source>
</evidence>
<dbReference type="PANTHER" id="PTHR46889:SF5">
    <property type="entry name" value="INTEGRASE PROTEIN"/>
    <property type="match status" value="1"/>
</dbReference>
<dbReference type="InterPro" id="IPR001584">
    <property type="entry name" value="Integrase_cat-core"/>
</dbReference>
<dbReference type="EMBL" id="CP146284">
    <property type="protein sequence ID" value="WWV67968.1"/>
    <property type="molecule type" value="Genomic_DNA"/>
</dbReference>
<reference evidence="4 5" key="1">
    <citation type="submission" date="2024-02" db="EMBL/GenBank/DDBJ databases">
        <title>Whole genome sequencing of Parabacteroides sp. AD58.</title>
        <authorList>
            <person name="Chaplin A.V."/>
            <person name="Pikina A.P."/>
            <person name="Sokolova S.R."/>
            <person name="Korostin D.O."/>
            <person name="Efimov B.A."/>
        </authorList>
    </citation>
    <scope>NUCLEOTIDE SEQUENCE [LARGE SCALE GENOMIC DNA]</scope>
    <source>
        <strain evidence="4 5">AD58</strain>
    </source>
</reference>
<evidence type="ECO:0000313" key="5">
    <source>
        <dbReference type="Proteomes" id="UP001320603"/>
    </source>
</evidence>
<evidence type="ECO:0000313" key="4">
    <source>
        <dbReference type="EMBL" id="WWV68001.1"/>
    </source>
</evidence>
<evidence type="ECO:0000313" key="3">
    <source>
        <dbReference type="EMBL" id="WWV67984.1"/>
    </source>
</evidence>
<dbReference type="Pfam" id="PF13683">
    <property type="entry name" value="rve_3"/>
    <property type="match status" value="1"/>
</dbReference>
<keyword evidence="5" id="KW-1185">Reference proteome</keyword>
<dbReference type="SUPFAM" id="SSF53098">
    <property type="entry name" value="Ribonuclease H-like"/>
    <property type="match status" value="1"/>
</dbReference>
<dbReference type="EMBL" id="CP146284">
    <property type="protein sequence ID" value="WWV68001.1"/>
    <property type="molecule type" value="Genomic_DNA"/>
</dbReference>
<proteinExistence type="predicted"/>
<organism evidence="4 5">
    <name type="scientific">Parabacteroides absconsus</name>
    <dbReference type="NCBI Taxonomy" id="2951805"/>
    <lineage>
        <taxon>Bacteria</taxon>
        <taxon>Pseudomonadati</taxon>
        <taxon>Bacteroidota</taxon>
        <taxon>Bacteroidia</taxon>
        <taxon>Bacteroidales</taxon>
        <taxon>Tannerellaceae</taxon>
        <taxon>Parabacteroides</taxon>
    </lineage>
</organism>